<evidence type="ECO:0008006" key="4">
    <source>
        <dbReference type="Google" id="ProtNLM"/>
    </source>
</evidence>
<reference evidence="2" key="1">
    <citation type="submission" date="2020-07" db="EMBL/GenBank/DDBJ databases">
        <title>Clinical and genomic characterization of carbapenemase-producing Enterobacterales causing secondary infections during the COVID-19 crisis at a New York City hospital.</title>
        <authorList>
            <person name="Gomez-Simmonds A."/>
            <person name="Annavajhala M.K."/>
            <person name="Uhlemann A.-C."/>
        </authorList>
    </citation>
    <scope>NUCLEOTIDE SEQUENCE</scope>
    <source>
        <strain evidence="2">NK1396</strain>
    </source>
</reference>
<name>A0A927DJX9_9ENTR</name>
<protein>
    <recommendedName>
        <fullName evidence="4">Lipoprotein</fullName>
    </recommendedName>
</protein>
<organism evidence="2 3">
    <name type="scientific">Enterobacter hormaechei</name>
    <dbReference type="NCBI Taxonomy" id="158836"/>
    <lineage>
        <taxon>Bacteria</taxon>
        <taxon>Pseudomonadati</taxon>
        <taxon>Pseudomonadota</taxon>
        <taxon>Gammaproteobacteria</taxon>
        <taxon>Enterobacterales</taxon>
        <taxon>Enterobacteriaceae</taxon>
        <taxon>Enterobacter</taxon>
        <taxon>Enterobacter cloacae complex</taxon>
    </lineage>
</organism>
<keyword evidence="1" id="KW-0472">Membrane</keyword>
<sequence>MNILRMIFVVFFAFNLTGCFTISLSNTIKDSKYSTEKFLSDTITDVYIDKNSPHSIQLGGVNSSFLVFDDSDGLKTLLSSSLMNVDNLSLRQNGEFSLYDEGDYTKVYGKVDFVYSFKNLDKANELLSNTKCQLNEMNECVFEISELSGDYNQKPVRVEEQNIIHLQKPVILAMKKYTEHTPLSSYALMLLYPVTILLDAVTIPVQIFIIPFGMGTVGK</sequence>
<keyword evidence="1" id="KW-1133">Transmembrane helix</keyword>
<accession>A0A927DJX9</accession>
<keyword evidence="1" id="KW-0812">Transmembrane</keyword>
<evidence type="ECO:0000313" key="3">
    <source>
        <dbReference type="Proteomes" id="UP000655273"/>
    </source>
</evidence>
<dbReference type="RefSeq" id="WP_047055115.1">
    <property type="nucleotide sequence ID" value="NZ_CP071876.1"/>
</dbReference>
<feature type="transmembrane region" description="Helical" evidence="1">
    <location>
        <begin position="6"/>
        <end position="28"/>
    </location>
</feature>
<proteinExistence type="predicted"/>
<dbReference type="EMBL" id="JACXTA010000001">
    <property type="protein sequence ID" value="MBD3707104.1"/>
    <property type="molecule type" value="Genomic_DNA"/>
</dbReference>
<evidence type="ECO:0000256" key="1">
    <source>
        <dbReference type="SAM" id="Phobius"/>
    </source>
</evidence>
<feature type="transmembrane region" description="Helical" evidence="1">
    <location>
        <begin position="186"/>
        <end position="210"/>
    </location>
</feature>
<evidence type="ECO:0000313" key="2">
    <source>
        <dbReference type="EMBL" id="MBD3707104.1"/>
    </source>
</evidence>
<comment type="caution">
    <text evidence="2">The sequence shown here is derived from an EMBL/GenBank/DDBJ whole genome shotgun (WGS) entry which is preliminary data.</text>
</comment>
<gene>
    <name evidence="2" type="ORF">IE983_15315</name>
</gene>
<dbReference type="AlphaFoldDB" id="A0A927DJX9"/>
<dbReference type="Proteomes" id="UP000655273">
    <property type="component" value="Unassembled WGS sequence"/>
</dbReference>